<gene>
    <name evidence="2" type="ORF">RWH44_02720</name>
</gene>
<keyword evidence="3" id="KW-1185">Reference proteome</keyword>
<keyword evidence="1" id="KW-1133">Transmembrane helix</keyword>
<evidence type="ECO:0000313" key="3">
    <source>
        <dbReference type="Proteomes" id="UP001261125"/>
    </source>
</evidence>
<keyword evidence="1" id="KW-0472">Membrane</keyword>
<dbReference type="Proteomes" id="UP001261125">
    <property type="component" value="Unassembled WGS sequence"/>
</dbReference>
<proteinExistence type="predicted"/>
<reference evidence="2 3" key="1">
    <citation type="submission" date="2023-09" db="EMBL/GenBank/DDBJ databases">
        <title>Microbacterium fusihabitans sp. nov., Microbacterium phycihabitans sp. nov., and Microbacterium cervinum sp. nov., isolated from dried seaweeds of beach.</title>
        <authorList>
            <person name="Lee S.D."/>
        </authorList>
    </citation>
    <scope>NUCLEOTIDE SEQUENCE [LARGE SCALE GENOMIC DNA]</scope>
    <source>
        <strain evidence="2 3">KSW2-29</strain>
    </source>
</reference>
<evidence type="ECO:0000313" key="2">
    <source>
        <dbReference type="EMBL" id="MDU0344608.1"/>
    </source>
</evidence>
<evidence type="ECO:0000256" key="1">
    <source>
        <dbReference type="SAM" id="Phobius"/>
    </source>
</evidence>
<sequence>MEAAGWVIGIAIGLALAWQAAEIGRAAWRRREAKKIEDAAALGWTRSLRPHDDA</sequence>
<feature type="transmembrane region" description="Helical" evidence="1">
    <location>
        <begin position="6"/>
        <end position="28"/>
    </location>
</feature>
<dbReference type="RefSeq" id="WP_316003385.1">
    <property type="nucleotide sequence ID" value="NZ_JAWDIT010000001.1"/>
</dbReference>
<name>A0ABU3SIK6_9MICO</name>
<dbReference type="EMBL" id="JAWDIT010000001">
    <property type="protein sequence ID" value="MDU0344608.1"/>
    <property type="molecule type" value="Genomic_DNA"/>
</dbReference>
<keyword evidence="1" id="KW-0812">Transmembrane</keyword>
<accession>A0ABU3SIK6</accession>
<organism evidence="2 3">
    <name type="scientific">Microbacterium phycohabitans</name>
    <dbReference type="NCBI Taxonomy" id="3075993"/>
    <lineage>
        <taxon>Bacteria</taxon>
        <taxon>Bacillati</taxon>
        <taxon>Actinomycetota</taxon>
        <taxon>Actinomycetes</taxon>
        <taxon>Micrococcales</taxon>
        <taxon>Microbacteriaceae</taxon>
        <taxon>Microbacterium</taxon>
    </lineage>
</organism>
<comment type="caution">
    <text evidence="2">The sequence shown here is derived from an EMBL/GenBank/DDBJ whole genome shotgun (WGS) entry which is preliminary data.</text>
</comment>
<protein>
    <submittedName>
        <fullName evidence="2">Uncharacterized protein</fullName>
    </submittedName>
</protein>